<gene>
    <name evidence="2" type="ORF">ACFFHW_11365</name>
</gene>
<evidence type="ECO:0000256" key="1">
    <source>
        <dbReference type="SAM" id="MobiDB-lite"/>
    </source>
</evidence>
<name>A0ABV6G4V7_9GAMM</name>
<dbReference type="Pfam" id="PF23899">
    <property type="entry name" value="SU10_portal"/>
    <property type="match status" value="1"/>
</dbReference>
<evidence type="ECO:0000313" key="3">
    <source>
        <dbReference type="Proteomes" id="UP001589814"/>
    </source>
</evidence>
<accession>A0ABV6G4V7</accession>
<protein>
    <recommendedName>
        <fullName evidence="4">Portal protein</fullName>
    </recommendedName>
</protein>
<dbReference type="EMBL" id="JBHLVX010000043">
    <property type="protein sequence ID" value="MFC0268570.1"/>
    <property type="molecule type" value="Genomic_DNA"/>
</dbReference>
<keyword evidence="3" id="KW-1185">Reference proteome</keyword>
<dbReference type="Proteomes" id="UP001589814">
    <property type="component" value="Unassembled WGS sequence"/>
</dbReference>
<evidence type="ECO:0000313" key="2">
    <source>
        <dbReference type="EMBL" id="MFC0268570.1"/>
    </source>
</evidence>
<comment type="caution">
    <text evidence="2">The sequence shown here is derived from an EMBL/GenBank/DDBJ whole genome shotgun (WGS) entry which is preliminary data.</text>
</comment>
<proteinExistence type="predicted"/>
<dbReference type="InterPro" id="IPR056909">
    <property type="entry name" value="SU10_portal"/>
</dbReference>
<feature type="region of interest" description="Disordered" evidence="1">
    <location>
        <begin position="1"/>
        <end position="20"/>
    </location>
</feature>
<feature type="compositionally biased region" description="Basic and acidic residues" evidence="1">
    <location>
        <begin position="694"/>
        <end position="703"/>
    </location>
</feature>
<dbReference type="RefSeq" id="WP_019950177.1">
    <property type="nucleotide sequence ID" value="NZ_JBHLVX010000043.1"/>
</dbReference>
<reference evidence="2 3" key="1">
    <citation type="submission" date="2024-09" db="EMBL/GenBank/DDBJ databases">
        <authorList>
            <person name="Sun Q."/>
            <person name="Mori K."/>
        </authorList>
    </citation>
    <scope>NUCLEOTIDE SEQUENCE [LARGE SCALE GENOMIC DNA]</scope>
    <source>
        <strain evidence="2 3">CCM 7415</strain>
    </source>
</reference>
<evidence type="ECO:0008006" key="4">
    <source>
        <dbReference type="Google" id="ProtNLM"/>
    </source>
</evidence>
<feature type="region of interest" description="Disordered" evidence="1">
    <location>
        <begin position="687"/>
        <end position="712"/>
    </location>
</feature>
<organism evidence="2 3">
    <name type="scientific">Kushneria aurantia</name>
    <dbReference type="NCBI Taxonomy" id="504092"/>
    <lineage>
        <taxon>Bacteria</taxon>
        <taxon>Pseudomonadati</taxon>
        <taxon>Pseudomonadota</taxon>
        <taxon>Gammaproteobacteria</taxon>
        <taxon>Oceanospirillales</taxon>
        <taxon>Halomonadaceae</taxon>
        <taxon>Kushneria</taxon>
    </lineage>
</organism>
<sequence>MAEPATVEMTDDTEAQEGERQKREALLDALGGKLQRLAQEQVSARQSIEQRWLEDLRQYHGEYTPDEKERMRRNGSSQVYVNITRNKTRAGQSRLADMLLPNDDRNWAIKPTPEPQMSVMGGEADQQQLHEQAEEAARGMQRRIEDDLTEARYNAIMRDVIGDIARLGVGIAKGPIVVNRQRRAWRQNEQTGYRVLEMMDELRAGLSRLDPWDFFPDMSAASMGEAEFVFERKMLNRKQLRELAGLPGVIESQLRAVLEQDAEGHRISQDYRQDLRAITGVDTLAARGRWELWEYWGPLDKDELRSAGVDDIDDDPLIEYNGCVLFVGEHVIKASLNPLDSGELPYSVSNWEEDDASIFGFGIPYLMRDPQRIAASTWRMIMDNAGLTSGPQIVVNRNMVKPVDGDWRITPRKLWEYSGDGRIDQAFHAFNVQANQSGLYSIFEAAQQLADTQTNLPILLQGEGASGGPGAKTATGMQMLMNNSNIVLRSAVKNFDDGITEPLIRRFYDWHMAYGDDEAIKGDFAIVARGSSVLIERQEQQEKLLMLAQIAANNPEFARSTEWQGLYREIVRSMSVPAENVLKDEQTVEQEAQQQGQEMPPELQMQMAEQQLKEQKFQFEQQKAQWDAQLKQQEMQFEHRHQAAKLAQEREIKLSELALKQEMTLAQLKAKLDIDSARIQNDRETAAANLMDSQNRRQAKEQNMDMGYDSYG</sequence>